<protein>
    <submittedName>
        <fullName evidence="2">Svx/AvrXca family virulence/avirulence protein</fullName>
    </submittedName>
</protein>
<dbReference type="InterPro" id="IPR011004">
    <property type="entry name" value="Trimer_LpxA-like_sf"/>
</dbReference>
<accession>A0ABZ0JKI5</accession>
<name>A0ABZ0JKI5_9XANT</name>
<gene>
    <name evidence="2" type="ORF">QN243_13770</name>
</gene>
<organism evidence="2 3">
    <name type="scientific">Xanthomonas rydalmerensis</name>
    <dbReference type="NCBI Taxonomy" id="3046274"/>
    <lineage>
        <taxon>Bacteria</taxon>
        <taxon>Pseudomonadati</taxon>
        <taxon>Pseudomonadota</taxon>
        <taxon>Gammaproteobacteria</taxon>
        <taxon>Lysobacterales</taxon>
        <taxon>Lysobacteraceae</taxon>
        <taxon>Xanthomonas</taxon>
    </lineage>
</organism>
<dbReference type="Proteomes" id="UP001302020">
    <property type="component" value="Chromosome"/>
</dbReference>
<evidence type="ECO:0000313" key="3">
    <source>
        <dbReference type="Proteomes" id="UP001302020"/>
    </source>
</evidence>
<evidence type="ECO:0000256" key="1">
    <source>
        <dbReference type="SAM" id="SignalP"/>
    </source>
</evidence>
<keyword evidence="1" id="KW-0732">Signal</keyword>
<keyword evidence="3" id="KW-1185">Reference proteome</keyword>
<proteinExistence type="predicted"/>
<reference evidence="2 3" key="1">
    <citation type="submission" date="2023-05" db="EMBL/GenBank/DDBJ databases">
        <title>Xanthomonas rydalmerenesis sp. nov., a novel Xanthomonas species isolated from Fragaria x ananassa.</title>
        <authorList>
            <person name="McKnight D.J.E."/>
            <person name="Wong-Bajracharya J."/>
            <person name="Okoh E.B."/>
            <person name="Snijders F."/>
            <person name="Lidbetter F."/>
            <person name="Webster J."/>
            <person name="Djordjevic S.P."/>
            <person name="Bogema D.R."/>
            <person name="Chapman T.A."/>
        </authorList>
    </citation>
    <scope>NUCLEOTIDE SEQUENCE [LARGE SCALE GENOMIC DNA]</scope>
    <source>
        <strain evidence="2 3">DAR34883</strain>
    </source>
</reference>
<evidence type="ECO:0000313" key="2">
    <source>
        <dbReference type="EMBL" id="WOS39494.1"/>
    </source>
</evidence>
<dbReference type="NCBIfam" id="NF040510">
    <property type="entry name" value="avirulen_svx"/>
    <property type="match status" value="1"/>
</dbReference>
<dbReference type="Pfam" id="PF19527">
    <property type="entry name" value="DUF6055"/>
    <property type="match status" value="1"/>
</dbReference>
<dbReference type="InterPro" id="IPR045690">
    <property type="entry name" value="DUF6055"/>
</dbReference>
<sequence length="608" mass="66795">MRMVSTVCLSAILVLAAQHAHAAAAAVCTAGQWIANPDDTDMPAVRYETRHFAFRWKDGQTVSQDDVTSAAKELELIWDDYMGRVGFPEPYCNTGKKYKVSVYLDHDFALNGGTSASGGMGMWINPDQLGYHWGLAHELTHGLQGSTGGLRDSPYVGWIWESHANWMAHQYFHDDVQCSEMLVNYPHLYLGSTRDRYCNWQFMEYLKDRFGYAIVNDLWSKAPKAGDAGQADADPFTILRDNMGWSQSQLNDVFGDWAMHNVQWDYIDPDGRDHGAVMRQQYGSNTAFDPENPSDETNRDRALRLTQLDPVQGQAGGYQVPFDWAPQRWGYNLVRLVPAEGADAVVVKFHGNVQQRSAVDTLPGLANDPETIGVPDSDWRWGLVAIDANGKPRYSALQRGADAALSFQVRSDDSDLYLVVMGTPSKMQKIKWDQSYYSVYRYPWRVTLENAYPSGGQPGAPTPTRVGSRHPNGGGWVAQHAYVASTAYVGPQARVLGGKVLGDARIEDHATILGGQVQDGAVVGGLSVLQDGVTIKDRAQLQTVFKPAGAFGGFTLSGAAQMRGDVEQRGASASKGVFYGYVDADTVTNPDYGADLTDAVPEVTARPR</sequence>
<feature type="signal peptide" evidence="1">
    <location>
        <begin position="1"/>
        <end position="22"/>
    </location>
</feature>
<dbReference type="EMBL" id="CP126172">
    <property type="protein sequence ID" value="WOS39494.1"/>
    <property type="molecule type" value="Genomic_DNA"/>
</dbReference>
<dbReference type="SUPFAM" id="SSF51161">
    <property type="entry name" value="Trimeric LpxA-like enzymes"/>
    <property type="match status" value="1"/>
</dbReference>
<feature type="chain" id="PRO_5045820053" evidence="1">
    <location>
        <begin position="23"/>
        <end position="608"/>
    </location>
</feature>
<dbReference type="RefSeq" id="WP_317843443.1">
    <property type="nucleotide sequence ID" value="NZ_CP126170.1"/>
</dbReference>